<evidence type="ECO:0000313" key="2">
    <source>
        <dbReference type="EMBL" id="KFM83582.1"/>
    </source>
</evidence>
<proteinExistence type="predicted"/>
<organism evidence="2 3">
    <name type="scientific">Stegodyphus mimosarum</name>
    <name type="common">African social velvet spider</name>
    <dbReference type="NCBI Taxonomy" id="407821"/>
    <lineage>
        <taxon>Eukaryota</taxon>
        <taxon>Metazoa</taxon>
        <taxon>Ecdysozoa</taxon>
        <taxon>Arthropoda</taxon>
        <taxon>Chelicerata</taxon>
        <taxon>Arachnida</taxon>
        <taxon>Araneae</taxon>
        <taxon>Araneomorphae</taxon>
        <taxon>Entelegynae</taxon>
        <taxon>Eresoidea</taxon>
        <taxon>Eresidae</taxon>
        <taxon>Stegodyphus</taxon>
    </lineage>
</organism>
<sequence length="43" mass="4646">MCSVILSTVLLALFFDSTFALIDGLYCGQHDCYSVLGVTRDAS</sequence>
<dbReference type="OrthoDB" id="270167at2759"/>
<name>A0A087V1U3_STEMI</name>
<reference evidence="2 3" key="1">
    <citation type="submission" date="2013-11" db="EMBL/GenBank/DDBJ databases">
        <title>Genome sequencing of Stegodyphus mimosarum.</title>
        <authorList>
            <person name="Bechsgaard J."/>
        </authorList>
    </citation>
    <scope>NUCLEOTIDE SEQUENCE [LARGE SCALE GENOMIC DNA]</scope>
</reference>
<feature type="non-terminal residue" evidence="2">
    <location>
        <position position="43"/>
    </location>
</feature>
<gene>
    <name evidence="2" type="ORF">X975_03603</name>
</gene>
<feature type="signal peptide" evidence="1">
    <location>
        <begin position="1"/>
        <end position="20"/>
    </location>
</feature>
<evidence type="ECO:0000256" key="1">
    <source>
        <dbReference type="SAM" id="SignalP"/>
    </source>
</evidence>
<dbReference type="AlphaFoldDB" id="A0A087V1U3"/>
<feature type="chain" id="PRO_5001831103" evidence="1">
    <location>
        <begin position="21"/>
        <end position="43"/>
    </location>
</feature>
<protein>
    <submittedName>
        <fullName evidence="2">Uncharacterized protein</fullName>
    </submittedName>
</protein>
<dbReference type="EMBL" id="KL868807">
    <property type="protein sequence ID" value="KFM83582.1"/>
    <property type="molecule type" value="Genomic_DNA"/>
</dbReference>
<evidence type="ECO:0000313" key="3">
    <source>
        <dbReference type="Proteomes" id="UP000054359"/>
    </source>
</evidence>
<dbReference type="Proteomes" id="UP000054359">
    <property type="component" value="Unassembled WGS sequence"/>
</dbReference>
<keyword evidence="3" id="KW-1185">Reference proteome</keyword>
<accession>A0A087V1U3</accession>
<keyword evidence="1" id="KW-0732">Signal</keyword>
<dbReference type="OMA" id="WFWRYTV"/>